<protein>
    <submittedName>
        <fullName evidence="2">DUF2088 domain-containing protein</fullName>
    </submittedName>
</protein>
<organism evidence="2 3">
    <name type="scientific">Thermanaerosceptrum fracticalcis</name>
    <dbReference type="NCBI Taxonomy" id="1712410"/>
    <lineage>
        <taxon>Bacteria</taxon>
        <taxon>Bacillati</taxon>
        <taxon>Bacillota</taxon>
        <taxon>Clostridia</taxon>
        <taxon>Eubacteriales</taxon>
        <taxon>Peptococcaceae</taxon>
        <taxon>Thermanaerosceptrum</taxon>
    </lineage>
</organism>
<accession>A0A7G6DYP7</accession>
<gene>
    <name evidence="2" type="ORF">BR63_00590</name>
</gene>
<dbReference type="GO" id="GO:0050043">
    <property type="term" value="F:lactate racemase activity"/>
    <property type="evidence" value="ECO:0007669"/>
    <property type="project" value="InterPro"/>
</dbReference>
<keyword evidence="3" id="KW-1185">Reference proteome</keyword>
<dbReference type="EMBL" id="CP045798">
    <property type="protein sequence ID" value="QNB44951.1"/>
    <property type="molecule type" value="Genomic_DNA"/>
</dbReference>
<dbReference type="OrthoDB" id="9788398at2"/>
<evidence type="ECO:0000313" key="2">
    <source>
        <dbReference type="EMBL" id="QNB44951.1"/>
    </source>
</evidence>
<dbReference type="RefSeq" id="WP_034423687.1">
    <property type="nucleotide sequence ID" value="NZ_CP045798.1"/>
</dbReference>
<dbReference type="Pfam" id="PF09861">
    <property type="entry name" value="Lar_N"/>
    <property type="match status" value="1"/>
</dbReference>
<proteinExistence type="predicted"/>
<dbReference type="Gene3D" id="3.40.50.11440">
    <property type="match status" value="1"/>
</dbReference>
<reference evidence="2 3" key="1">
    <citation type="journal article" date="2019" name="Front. Microbiol.">
        <title>Thermoanaerosceptrum fracticalcis gen. nov. sp. nov., a Novel Fumarate-Fermenting Microorganism From a Deep Fractured Carbonate Aquifer of the US Great Basin.</title>
        <authorList>
            <person name="Hamilton-Brehm S.D."/>
            <person name="Stewart L.E."/>
            <person name="Zavarin M."/>
            <person name="Caldwell M."/>
            <person name="Lawson P.A."/>
            <person name="Onstott T.C."/>
            <person name="Grzymski J."/>
            <person name="Neveux I."/>
            <person name="Lollar B.S."/>
            <person name="Russell C.E."/>
            <person name="Moser D.P."/>
        </authorList>
    </citation>
    <scope>NUCLEOTIDE SEQUENCE [LARGE SCALE GENOMIC DNA]</scope>
    <source>
        <strain evidence="2 3">DRI-13</strain>
    </source>
</reference>
<evidence type="ECO:0000313" key="3">
    <source>
        <dbReference type="Proteomes" id="UP000515847"/>
    </source>
</evidence>
<evidence type="ECO:0000259" key="1">
    <source>
        <dbReference type="Pfam" id="PF09861"/>
    </source>
</evidence>
<dbReference type="Proteomes" id="UP000515847">
    <property type="component" value="Chromosome"/>
</dbReference>
<feature type="domain" description="LarA-like N-terminal" evidence="1">
    <location>
        <begin position="25"/>
        <end position="179"/>
    </location>
</feature>
<dbReference type="AlphaFoldDB" id="A0A7G6DYP7"/>
<sequence>MRYPRIYNVRQVFPQDKICDIAGELSTQLEEVGVRSIFSPGERVAVAVGSRGIANISKIISVLVEKLKVLGTNPFIVPAMGSHGGATAQGQVEVLASLGITEGTVGAPIVSDMEVVELGKTGSGATVYMDKNAWSADAIVVVNRVKPHTRFKAENESGLMKMVSVGLGKHKGCSQMHAYGLFPTVVEAARLALSKAPIRLGIGIVENSYDETVKIVAVKKEDLEAVDAQLLKLAKKLMPSLPVEDIDLLVVKEIGKNISGTGMDVNVLGRVTQPITNEVDTPRIKRIVALEITEASHGNALGMGLADVVPRRFADQIDFEATYANVLAAGVLDRGKMPVVCKNDQEAITAALKSIERLEPPKARLIFIRNTLELSHLKVSESILAEIRNLPFIEVLDDGFDLGFDEHGNIADKWW</sequence>
<name>A0A7G6DYP7_THEFR</name>
<dbReference type="InterPro" id="IPR018657">
    <property type="entry name" value="LarA-like_N"/>
</dbReference>
<dbReference type="KEGG" id="tfr:BR63_00590"/>